<reference evidence="1" key="1">
    <citation type="submission" date="2022-09" db="EMBL/GenBank/DDBJ databases">
        <title>A Global Phylogenomic Analysis of the Shiitake Genus Lentinula.</title>
        <authorList>
            <consortium name="DOE Joint Genome Institute"/>
            <person name="Sierra-Patev S."/>
            <person name="Min B."/>
            <person name="Naranjo-Ortiz M."/>
            <person name="Looney B."/>
            <person name="Konkel Z."/>
            <person name="Slot J.C."/>
            <person name="Sakamoto Y."/>
            <person name="Steenwyk J.L."/>
            <person name="Rokas A."/>
            <person name="Carro J."/>
            <person name="Camarero S."/>
            <person name="Ferreira P."/>
            <person name="Molpeceres G."/>
            <person name="Ruiz-Duenas F.J."/>
            <person name="Serrano A."/>
            <person name="Henrissat B."/>
            <person name="Drula E."/>
            <person name="Hughes K.W."/>
            <person name="Mata J.L."/>
            <person name="Ishikawa N.K."/>
            <person name="Vargas-Isla R."/>
            <person name="Ushijima S."/>
            <person name="Smith C.A."/>
            <person name="Ahrendt S."/>
            <person name="Andreopoulos W."/>
            <person name="He G."/>
            <person name="Labutti K."/>
            <person name="Lipzen A."/>
            <person name="Ng V."/>
            <person name="Riley R."/>
            <person name="Sandor L."/>
            <person name="Barry K."/>
            <person name="Martinez A.T."/>
            <person name="Xiao Y."/>
            <person name="Gibbons J.G."/>
            <person name="Terashima K."/>
            <person name="Grigoriev I.V."/>
            <person name="Hibbett D.S."/>
        </authorList>
    </citation>
    <scope>NUCLEOTIDE SEQUENCE</scope>
    <source>
        <strain evidence="1">TMI1499</strain>
    </source>
</reference>
<keyword evidence="2" id="KW-1185">Reference proteome</keyword>
<sequence length="129" mass="14172">MLMLGRKRQSWMVSMHVPLNAIHTAKLKLKIVTLGTMDLPIALLALSGAVGIELTTRAKLFRACDMKISSESGEIRMQCKLSLTSPGSVTNSDEFEIRALINVIITRTKFQAFKACLIGPEAAVAHKIY</sequence>
<comment type="caution">
    <text evidence="1">The sequence shown here is derived from an EMBL/GenBank/DDBJ whole genome shotgun (WGS) entry which is preliminary data.</text>
</comment>
<dbReference type="Proteomes" id="UP001163835">
    <property type="component" value="Unassembled WGS sequence"/>
</dbReference>
<evidence type="ECO:0000313" key="2">
    <source>
        <dbReference type="Proteomes" id="UP001163835"/>
    </source>
</evidence>
<name>A0ACC1U3W0_9AGAR</name>
<accession>A0ACC1U3W0</accession>
<dbReference type="EMBL" id="MU795049">
    <property type="protein sequence ID" value="KAJ3811705.1"/>
    <property type="molecule type" value="Genomic_DNA"/>
</dbReference>
<protein>
    <submittedName>
        <fullName evidence="1">Uncharacterized protein</fullName>
    </submittedName>
</protein>
<gene>
    <name evidence="1" type="ORF">F5876DRAFT_64589</name>
</gene>
<organism evidence="1 2">
    <name type="scientific">Lentinula aff. lateritia</name>
    <dbReference type="NCBI Taxonomy" id="2804960"/>
    <lineage>
        <taxon>Eukaryota</taxon>
        <taxon>Fungi</taxon>
        <taxon>Dikarya</taxon>
        <taxon>Basidiomycota</taxon>
        <taxon>Agaricomycotina</taxon>
        <taxon>Agaricomycetes</taxon>
        <taxon>Agaricomycetidae</taxon>
        <taxon>Agaricales</taxon>
        <taxon>Marasmiineae</taxon>
        <taxon>Omphalotaceae</taxon>
        <taxon>Lentinula</taxon>
    </lineage>
</organism>
<proteinExistence type="predicted"/>
<evidence type="ECO:0000313" key="1">
    <source>
        <dbReference type="EMBL" id="KAJ3811705.1"/>
    </source>
</evidence>